<name>A0A4Y7PWR1_9AGAM</name>
<accession>A0A4Y7PWR1</accession>
<feature type="compositionally biased region" description="Polar residues" evidence="1">
    <location>
        <begin position="1"/>
        <end position="16"/>
    </location>
</feature>
<gene>
    <name evidence="2" type="ORF">BD410DRAFT_454304</name>
</gene>
<evidence type="ECO:0000256" key="1">
    <source>
        <dbReference type="SAM" id="MobiDB-lite"/>
    </source>
</evidence>
<sequence>MQSPSCGSQNGTTSESKTADNLAESAKATYDFLKHLIEAKRQRGQMSVTTTKPQFNELAETRVNIDMVDHELRNARLHAETLRQALDLSLETCDLLQKTRADLLSKANNVAERTCSIRFPPEILACIASFLFWDDDSKRNAITELPPHTDWVRRTYRTAIPHHFFRDSDGIIIEDVTIEPIDTNDNSIISIVQFDCGKTPPIHERGRGRRNRKSMNSVLATSHRWRELRFGVDDLATLKKFAAVFPNLLHLTIFENGNHHDVEELQKSPWWSFAIAEKYGHPDAPTLSSAHGPFTYLQTSNGLFANLAHLVINFTSSPFHFTHTMLRTALQGHNRLRSLEMIMDYWMGEKLQPVNRDNQAILLPSLQKLTIGRFPIDASLNFECKNLRVLLAKTRLWELPNSQLESILQLLHNRFPMLRELSVISDRNDPAEMQMSTIVRTLSHPTTEEIWLFPHLRCLGISWKNERKTWQNLLNLAHNRRSNMTTAPLRQLKLSAFTRDKENNEILETLAFHYDDVFIV</sequence>
<dbReference type="EMBL" id="ML170201">
    <property type="protein sequence ID" value="TDL19039.1"/>
    <property type="molecule type" value="Genomic_DNA"/>
</dbReference>
<dbReference type="Proteomes" id="UP000294933">
    <property type="component" value="Unassembled WGS sequence"/>
</dbReference>
<evidence type="ECO:0000313" key="3">
    <source>
        <dbReference type="Proteomes" id="UP000294933"/>
    </source>
</evidence>
<evidence type="ECO:0000313" key="2">
    <source>
        <dbReference type="EMBL" id="TDL19039.1"/>
    </source>
</evidence>
<protein>
    <submittedName>
        <fullName evidence="2">Uncharacterized protein</fullName>
    </submittedName>
</protein>
<organism evidence="2 3">
    <name type="scientific">Rickenella mellea</name>
    <dbReference type="NCBI Taxonomy" id="50990"/>
    <lineage>
        <taxon>Eukaryota</taxon>
        <taxon>Fungi</taxon>
        <taxon>Dikarya</taxon>
        <taxon>Basidiomycota</taxon>
        <taxon>Agaricomycotina</taxon>
        <taxon>Agaricomycetes</taxon>
        <taxon>Hymenochaetales</taxon>
        <taxon>Rickenellaceae</taxon>
        <taxon>Rickenella</taxon>
    </lineage>
</organism>
<feature type="region of interest" description="Disordered" evidence="1">
    <location>
        <begin position="1"/>
        <end position="20"/>
    </location>
</feature>
<dbReference type="VEuPathDB" id="FungiDB:BD410DRAFT_454304"/>
<dbReference type="AlphaFoldDB" id="A0A4Y7PWR1"/>
<proteinExistence type="predicted"/>
<keyword evidence="3" id="KW-1185">Reference proteome</keyword>
<reference evidence="2 3" key="1">
    <citation type="submission" date="2018-06" db="EMBL/GenBank/DDBJ databases">
        <title>A transcriptomic atlas of mushroom development highlights an independent origin of complex multicellularity.</title>
        <authorList>
            <consortium name="DOE Joint Genome Institute"/>
            <person name="Krizsan K."/>
            <person name="Almasi E."/>
            <person name="Merenyi Z."/>
            <person name="Sahu N."/>
            <person name="Viragh M."/>
            <person name="Koszo T."/>
            <person name="Mondo S."/>
            <person name="Kiss B."/>
            <person name="Balint B."/>
            <person name="Kues U."/>
            <person name="Barry K."/>
            <person name="Hegedus J.C."/>
            <person name="Henrissat B."/>
            <person name="Johnson J."/>
            <person name="Lipzen A."/>
            <person name="Ohm R."/>
            <person name="Nagy I."/>
            <person name="Pangilinan J."/>
            <person name="Yan J."/>
            <person name="Xiong Y."/>
            <person name="Grigoriev I.V."/>
            <person name="Hibbett D.S."/>
            <person name="Nagy L.G."/>
        </authorList>
    </citation>
    <scope>NUCLEOTIDE SEQUENCE [LARGE SCALE GENOMIC DNA]</scope>
    <source>
        <strain evidence="2 3">SZMC22713</strain>
    </source>
</reference>